<name>W8L4X0_9GAMM</name>
<evidence type="ECO:0000256" key="1">
    <source>
        <dbReference type="SAM" id="SignalP"/>
    </source>
</evidence>
<dbReference type="GO" id="GO:0004622">
    <property type="term" value="F:phosphatidylcholine lysophospholipase activity"/>
    <property type="evidence" value="ECO:0007669"/>
    <property type="project" value="TreeGrafter"/>
</dbReference>
<dbReference type="EMBL" id="CP007268">
    <property type="protein sequence ID" value="AHK78950.1"/>
    <property type="molecule type" value="Genomic_DNA"/>
</dbReference>
<dbReference type="PATRIC" id="fig|1354791.3.peg.1869"/>
<dbReference type="InterPro" id="IPR013830">
    <property type="entry name" value="SGNH_hydro"/>
</dbReference>
<protein>
    <submittedName>
        <fullName evidence="3">GDSL family lipase</fullName>
    </submittedName>
</protein>
<dbReference type="RefSeq" id="WP_025281367.1">
    <property type="nucleotide sequence ID" value="NZ_CP007268.1"/>
</dbReference>
<dbReference type="OrthoDB" id="9786188at2"/>
<dbReference type="PANTHER" id="PTHR30383">
    <property type="entry name" value="THIOESTERASE 1/PROTEASE 1/LYSOPHOSPHOLIPASE L1"/>
    <property type="match status" value="1"/>
</dbReference>
<dbReference type="Proteomes" id="UP000019442">
    <property type="component" value="Chromosome"/>
</dbReference>
<feature type="signal peptide" evidence="1">
    <location>
        <begin position="1"/>
        <end position="20"/>
    </location>
</feature>
<evidence type="ECO:0000313" key="3">
    <source>
        <dbReference type="EMBL" id="AHK78950.1"/>
    </source>
</evidence>
<reference evidence="3 4" key="1">
    <citation type="journal article" date="2014" name="J Genomics">
        <title>Draft Genome Sequence of the Extremely Halophilic Phototrophic Purple Sulfur Bacterium Halorhodospira halochloris.</title>
        <authorList>
            <person name="Singh K.S."/>
            <person name="Kirksey J."/>
            <person name="Hoff W.D."/>
            <person name="Deole R."/>
        </authorList>
    </citation>
    <scope>NUCLEOTIDE SEQUENCE [LARGE SCALE GENOMIC DNA]</scope>
    <source>
        <strain evidence="3 4">A</strain>
    </source>
</reference>
<dbReference type="InterPro" id="IPR036514">
    <property type="entry name" value="SGNH_hydro_sf"/>
</dbReference>
<dbReference type="SUPFAM" id="SSF52266">
    <property type="entry name" value="SGNH hydrolase"/>
    <property type="match status" value="1"/>
</dbReference>
<gene>
    <name evidence="3" type="ORF">M911_07065</name>
</gene>
<dbReference type="PANTHER" id="PTHR30383:SF24">
    <property type="entry name" value="THIOESTERASE 1_PROTEASE 1_LYSOPHOSPHOLIPASE L1"/>
    <property type="match status" value="1"/>
</dbReference>
<dbReference type="KEGG" id="hhc:M911_07065"/>
<dbReference type="HOGENOM" id="CLU_051180_3_0_6"/>
<keyword evidence="1" id="KW-0732">Signal</keyword>
<sequence length="206" mass="22798">MRSRLLLIVLLFLTPVTASVADERPTLLVIGDSLSAAYGMPTDQGWVALLESRLVEQGRDFRVLNASISGETTRGGLTRLPRLLERHEPEWVILSLGGNDGLRRIPLEEMSRNLREMIDLSQDAGAQVLLVGIQVPPNLGRHFTERFHRIYHDLAAEHDLPLVPFLLEGVALEEGMMQSDGIHPTASAQPVMLDTVWKVLGPELDG</sequence>
<dbReference type="AlphaFoldDB" id="W8L4X0"/>
<feature type="domain" description="SGNH hydrolase-type esterase" evidence="2">
    <location>
        <begin position="29"/>
        <end position="187"/>
    </location>
</feature>
<evidence type="ECO:0000259" key="2">
    <source>
        <dbReference type="Pfam" id="PF13472"/>
    </source>
</evidence>
<reference evidence="4" key="2">
    <citation type="submission" date="2014-02" db="EMBL/GenBank/DDBJ databases">
        <title>Draft Genome Sequence of extremely halophilic bacteria Halorhodospira halochloris.</title>
        <authorList>
            <person name="Singh K.S."/>
        </authorList>
    </citation>
    <scope>NUCLEOTIDE SEQUENCE [LARGE SCALE GENOMIC DNA]</scope>
    <source>
        <strain evidence="4">A</strain>
    </source>
</reference>
<organism evidence="3 4">
    <name type="scientific">Ectothiorhodospira haloalkaliphila</name>
    <dbReference type="NCBI Taxonomy" id="421628"/>
    <lineage>
        <taxon>Bacteria</taxon>
        <taxon>Pseudomonadati</taxon>
        <taxon>Pseudomonadota</taxon>
        <taxon>Gammaproteobacteria</taxon>
        <taxon>Chromatiales</taxon>
        <taxon>Ectothiorhodospiraceae</taxon>
        <taxon>Ectothiorhodospira</taxon>
    </lineage>
</organism>
<dbReference type="CDD" id="cd01822">
    <property type="entry name" value="Lysophospholipase_L1_like"/>
    <property type="match status" value="1"/>
</dbReference>
<dbReference type="Pfam" id="PF13472">
    <property type="entry name" value="Lipase_GDSL_2"/>
    <property type="match status" value="1"/>
</dbReference>
<keyword evidence="4" id="KW-1185">Reference proteome</keyword>
<feature type="chain" id="PRO_5004913353" evidence="1">
    <location>
        <begin position="21"/>
        <end position="206"/>
    </location>
</feature>
<evidence type="ECO:0000313" key="4">
    <source>
        <dbReference type="Proteomes" id="UP000019442"/>
    </source>
</evidence>
<dbReference type="Gene3D" id="3.40.50.1110">
    <property type="entry name" value="SGNH hydrolase"/>
    <property type="match status" value="1"/>
</dbReference>
<proteinExistence type="predicted"/>
<dbReference type="InterPro" id="IPR051532">
    <property type="entry name" value="Ester_Hydrolysis_Enzymes"/>
</dbReference>
<accession>W8L4X0</accession>